<accession>A0A8T8HZ69</accession>
<dbReference type="AlphaFoldDB" id="A0A8T8HZ69"/>
<gene>
    <name evidence="2" type="ORF">J7S33_01695</name>
    <name evidence="1" type="ORF">JOE68_000314</name>
</gene>
<evidence type="ECO:0000313" key="2">
    <source>
        <dbReference type="EMBL" id="QTR03786.1"/>
    </source>
</evidence>
<proteinExistence type="predicted"/>
<dbReference type="EMBL" id="JAFBCL010000001">
    <property type="protein sequence ID" value="MBM7809449.1"/>
    <property type="molecule type" value="Genomic_DNA"/>
</dbReference>
<dbReference type="Proteomes" id="UP001195724">
    <property type="component" value="Unassembled WGS sequence"/>
</dbReference>
<reference evidence="2" key="2">
    <citation type="submission" date="2021-04" db="EMBL/GenBank/DDBJ databases">
        <title>Saccharothrix algeriensis WGS.</title>
        <authorList>
            <person name="Stuskova K."/>
            <person name="Hakalova E."/>
            <person name="Tebbal A.B."/>
            <person name="Eichmeier A."/>
        </authorList>
    </citation>
    <scope>NUCLEOTIDE SEQUENCE</scope>
    <source>
        <strain evidence="2">NRRL B-24137</strain>
    </source>
</reference>
<dbReference type="Pfam" id="PF07920">
    <property type="entry name" value="DUF1684"/>
    <property type="match status" value="1"/>
</dbReference>
<sequence length="240" mass="25874">MTATLAAEWAAWHAAREDALREPHGWLSITALHWLDRTPRSYPGVPGRWSTDGTSARDGTAEHALAEAGSVLLDGEGGTKVEVVLRTGRYGLRVRDPRAPALRDFTGVPAFDVRPEWVVDAGFEAFDQPRAVVVGAARDDLVHRLAAVGVARFALGGRPQELLAIGVGDRVQVLFHDPTNGDTTAPWRSLSARPRGGRVLLDFNRAVNLPAGITPYGTCPRPPAGNVVTVPVEAGERRFR</sequence>
<evidence type="ECO:0000313" key="1">
    <source>
        <dbReference type="EMBL" id="MBM7809449.1"/>
    </source>
</evidence>
<dbReference type="RefSeq" id="WP_204840557.1">
    <property type="nucleotide sequence ID" value="NZ_JAFBCL010000001.1"/>
</dbReference>
<organism evidence="2 3">
    <name type="scientific">Saccharothrix algeriensis</name>
    <dbReference type="NCBI Taxonomy" id="173560"/>
    <lineage>
        <taxon>Bacteria</taxon>
        <taxon>Bacillati</taxon>
        <taxon>Actinomycetota</taxon>
        <taxon>Actinomycetes</taxon>
        <taxon>Pseudonocardiales</taxon>
        <taxon>Pseudonocardiaceae</taxon>
        <taxon>Saccharothrix</taxon>
    </lineage>
</organism>
<evidence type="ECO:0000313" key="4">
    <source>
        <dbReference type="Proteomes" id="UP001195724"/>
    </source>
</evidence>
<dbReference type="InterPro" id="IPR012467">
    <property type="entry name" value="DUF1684"/>
</dbReference>
<dbReference type="EMBL" id="CP072788">
    <property type="protein sequence ID" value="QTR03786.1"/>
    <property type="molecule type" value="Genomic_DNA"/>
</dbReference>
<evidence type="ECO:0000313" key="3">
    <source>
        <dbReference type="Proteomes" id="UP000671828"/>
    </source>
</evidence>
<dbReference type="PANTHER" id="PTHR41913:SF1">
    <property type="entry name" value="DUF1684 DOMAIN-CONTAINING PROTEIN"/>
    <property type="match status" value="1"/>
</dbReference>
<protein>
    <submittedName>
        <fullName evidence="2">DUF1684 domain-containing protein</fullName>
    </submittedName>
    <submittedName>
        <fullName evidence="1">Uncharacterized protein (DUF1684 family)</fullName>
    </submittedName>
</protein>
<dbReference type="Proteomes" id="UP000671828">
    <property type="component" value="Chromosome"/>
</dbReference>
<reference evidence="1 4" key="1">
    <citation type="submission" date="2021-01" db="EMBL/GenBank/DDBJ databases">
        <title>Sequencing the genomes of 1000 actinobacteria strains.</title>
        <authorList>
            <person name="Klenk H.-P."/>
        </authorList>
    </citation>
    <scope>NUCLEOTIDE SEQUENCE [LARGE SCALE GENOMIC DNA]</scope>
    <source>
        <strain evidence="1 4">DSM 44581</strain>
    </source>
</reference>
<name>A0A8T8HZ69_9PSEU</name>
<keyword evidence="4" id="KW-1185">Reference proteome</keyword>
<dbReference type="PANTHER" id="PTHR41913">
    <property type="entry name" value="DUF1684 DOMAIN-CONTAINING PROTEIN"/>
    <property type="match status" value="1"/>
</dbReference>